<dbReference type="EMBL" id="FOMS01000002">
    <property type="protein sequence ID" value="SFD65637.1"/>
    <property type="molecule type" value="Genomic_DNA"/>
</dbReference>
<keyword evidence="9" id="KW-0418">Kinase</keyword>
<keyword evidence="19" id="KW-1185">Reference proteome</keyword>
<dbReference type="PANTHER" id="PTHR45339:SF5">
    <property type="entry name" value="HISTIDINE KINASE"/>
    <property type="match status" value="1"/>
</dbReference>
<dbReference type="Gene3D" id="3.30.565.10">
    <property type="entry name" value="Histidine kinase-like ATPase, C-terminal domain"/>
    <property type="match status" value="1"/>
</dbReference>
<keyword evidence="7" id="KW-0812">Transmembrane</keyword>
<feature type="coiled-coil region" evidence="15">
    <location>
        <begin position="7"/>
        <end position="59"/>
    </location>
</feature>
<dbReference type="RefSeq" id="WP_149754558.1">
    <property type="nucleotide sequence ID" value="NZ_FOMS01000002.1"/>
</dbReference>
<dbReference type="InterPro" id="IPR003661">
    <property type="entry name" value="HisK_dim/P_dom"/>
</dbReference>
<name>A0A1I1U4B2_9RHOB</name>
<evidence type="ECO:0000256" key="8">
    <source>
        <dbReference type="ARBA" id="ARBA00022741"/>
    </source>
</evidence>
<dbReference type="OrthoDB" id="9801651at2"/>
<dbReference type="SMART" id="SM00388">
    <property type="entry name" value="HisKA"/>
    <property type="match status" value="1"/>
</dbReference>
<dbReference type="InterPro" id="IPR001789">
    <property type="entry name" value="Sig_transdc_resp-reg_receiver"/>
</dbReference>
<keyword evidence="13" id="KW-0472">Membrane</keyword>
<dbReference type="EC" id="2.7.13.3" evidence="3"/>
<keyword evidence="10" id="KW-0067">ATP-binding</keyword>
<evidence type="ECO:0000256" key="12">
    <source>
        <dbReference type="ARBA" id="ARBA00023012"/>
    </source>
</evidence>
<dbReference type="CDD" id="cd00082">
    <property type="entry name" value="HisKA"/>
    <property type="match status" value="1"/>
</dbReference>
<evidence type="ECO:0000256" key="2">
    <source>
        <dbReference type="ARBA" id="ARBA00004651"/>
    </source>
</evidence>
<evidence type="ECO:0000256" key="3">
    <source>
        <dbReference type="ARBA" id="ARBA00012438"/>
    </source>
</evidence>
<feature type="domain" description="Response regulatory" evidence="17">
    <location>
        <begin position="705"/>
        <end position="822"/>
    </location>
</feature>
<evidence type="ECO:0000256" key="1">
    <source>
        <dbReference type="ARBA" id="ARBA00000085"/>
    </source>
</evidence>
<dbReference type="InterPro" id="IPR036890">
    <property type="entry name" value="HATPase_C_sf"/>
</dbReference>
<feature type="domain" description="Histidine kinase" evidence="16">
    <location>
        <begin position="339"/>
        <end position="559"/>
    </location>
</feature>
<dbReference type="Proteomes" id="UP000325289">
    <property type="component" value="Unassembled WGS sequence"/>
</dbReference>
<keyword evidence="11" id="KW-1133">Transmembrane helix</keyword>
<evidence type="ECO:0000313" key="18">
    <source>
        <dbReference type="EMBL" id="SFD65637.1"/>
    </source>
</evidence>
<proteinExistence type="predicted"/>
<evidence type="ECO:0000313" key="19">
    <source>
        <dbReference type="Proteomes" id="UP000325289"/>
    </source>
</evidence>
<dbReference type="AlphaFoldDB" id="A0A1I1U4B2"/>
<evidence type="ECO:0000256" key="6">
    <source>
        <dbReference type="ARBA" id="ARBA00022679"/>
    </source>
</evidence>
<dbReference type="SMART" id="SM00387">
    <property type="entry name" value="HATPase_c"/>
    <property type="match status" value="1"/>
</dbReference>
<evidence type="ECO:0000259" key="17">
    <source>
        <dbReference type="PROSITE" id="PS50110"/>
    </source>
</evidence>
<protein>
    <recommendedName>
        <fullName evidence="3">histidine kinase</fullName>
        <ecNumber evidence="3">2.7.13.3</ecNumber>
    </recommendedName>
</protein>
<feature type="domain" description="Response regulatory" evidence="17">
    <location>
        <begin position="576"/>
        <end position="685"/>
    </location>
</feature>
<accession>A0A1I1U4B2</accession>
<comment type="catalytic activity">
    <reaction evidence="1">
        <text>ATP + protein L-histidine = ADP + protein N-phospho-L-histidine.</text>
        <dbReference type="EC" id="2.7.13.3"/>
    </reaction>
</comment>
<dbReference type="SUPFAM" id="SSF47384">
    <property type="entry name" value="Homodimeric domain of signal transducing histidine kinase"/>
    <property type="match status" value="1"/>
</dbReference>
<evidence type="ECO:0000256" key="4">
    <source>
        <dbReference type="ARBA" id="ARBA00022475"/>
    </source>
</evidence>
<keyword evidence="4" id="KW-1003">Cell membrane</keyword>
<comment type="caution">
    <text evidence="14">Lacks conserved residue(s) required for the propagation of feature annotation.</text>
</comment>
<evidence type="ECO:0000256" key="7">
    <source>
        <dbReference type="ARBA" id="ARBA00022692"/>
    </source>
</evidence>
<dbReference type="Pfam" id="PF02518">
    <property type="entry name" value="HATPase_c"/>
    <property type="match status" value="1"/>
</dbReference>
<dbReference type="Pfam" id="PF00072">
    <property type="entry name" value="Response_reg"/>
    <property type="match status" value="1"/>
</dbReference>
<dbReference type="FunFam" id="3.30.565.10:FF:000010">
    <property type="entry name" value="Sensor histidine kinase RcsC"/>
    <property type="match status" value="1"/>
</dbReference>
<comment type="subcellular location">
    <subcellularLocation>
        <location evidence="2">Cell membrane</location>
        <topology evidence="2">Multi-pass membrane protein</topology>
    </subcellularLocation>
</comment>
<sequence length="829" mass="92193">MSLARKLADERRARLAAEQLLEQKRAELTEANRRLGLHARVLTEEITETRARAATMESENSRVRSQLGQTTERLHIIEGQLWQALGSIRDGFGLWNHKGRLELANRAYLSVFDGIVTAGVGAHFTHLIDLMLDEGIVDLQNENPETWRRRLHRAWENTRPAPFTLRLFNGTFIKIHNQRTPDGGIVSLVVDMTDLMRMWAAVQELPDGFVLFDNEDRLVTCNAPYREIYAESAPAIRPGVQFEDILRYGLEQGQYDEAIGREEEWLEERLRLHRRSEVEIEQPLGDGRWLRIYEKETSDGGRVGLRVDITQMKAVQLELERATERAEAASRAKSAFLANMSHEIRTPMNGVLGMADLLMETELRPEQRAYTETIRNSAEALLVIINDVLDYSKIEADKLSLRSESFDLERIVHDVFMLIQPTARDKGIALLIDYDMFLPTRFIGDAARLRQVLINLVGNAAKFTLEGQVVVRVTGVADHGRTAVHVSVEDTGIGISEDKLAHIFGEFNQVEDEQNRRFEGTGLGLAITKRLVDLMDGEIWVDSREGLGSCFGFRVEMPTDEPDGVPRDTPPPGLRRALIVEANEMNRAILAKQLSAFRIAVTECADGAGGLAAAPDWDVAIVSQDLPDMSGTGFCRDLHALGIDRPVILLTGCGAAPAPETAPVQAVVQTPTPRRALLQALQSLVLDTPAPVAPEEPPPADTPLDVLLAEDNRTNQLVFSKMVKDLGLRLRLANDGLEAVAAYREARPDIIFMDVSMPNMDGKEATRRIRELEAGGPRVPIVAVTAHAVDGDRDGILANGLDDYLTKPLRKAALLEMLERYGARETEGA</sequence>
<dbReference type="GO" id="GO:0000155">
    <property type="term" value="F:phosphorelay sensor kinase activity"/>
    <property type="evidence" value="ECO:0007669"/>
    <property type="project" value="InterPro"/>
</dbReference>
<dbReference type="InterPro" id="IPR011006">
    <property type="entry name" value="CheY-like_superfamily"/>
</dbReference>
<keyword evidence="12" id="KW-0902">Two-component regulatory system</keyword>
<dbReference type="PROSITE" id="PS50109">
    <property type="entry name" value="HIS_KIN"/>
    <property type="match status" value="1"/>
</dbReference>
<dbReference type="GO" id="GO:0005524">
    <property type="term" value="F:ATP binding"/>
    <property type="evidence" value="ECO:0007669"/>
    <property type="project" value="UniProtKB-KW"/>
</dbReference>
<dbReference type="SUPFAM" id="SSF55874">
    <property type="entry name" value="ATPase domain of HSP90 chaperone/DNA topoisomerase II/histidine kinase"/>
    <property type="match status" value="1"/>
</dbReference>
<dbReference type="CDD" id="cd00156">
    <property type="entry name" value="REC"/>
    <property type="match status" value="1"/>
</dbReference>
<dbReference type="PROSITE" id="PS50110">
    <property type="entry name" value="RESPONSE_REGULATORY"/>
    <property type="match status" value="2"/>
</dbReference>
<dbReference type="PRINTS" id="PR00344">
    <property type="entry name" value="BCTRLSENSOR"/>
</dbReference>
<dbReference type="GO" id="GO:0005886">
    <property type="term" value="C:plasma membrane"/>
    <property type="evidence" value="ECO:0007669"/>
    <property type="project" value="UniProtKB-SubCell"/>
</dbReference>
<dbReference type="InterPro" id="IPR036097">
    <property type="entry name" value="HisK_dim/P_sf"/>
</dbReference>
<dbReference type="InterPro" id="IPR004358">
    <property type="entry name" value="Sig_transdc_His_kin-like_C"/>
</dbReference>
<evidence type="ECO:0000256" key="10">
    <source>
        <dbReference type="ARBA" id="ARBA00022840"/>
    </source>
</evidence>
<dbReference type="Pfam" id="PF12860">
    <property type="entry name" value="PAS_7"/>
    <property type="match status" value="2"/>
</dbReference>
<dbReference type="FunFam" id="1.10.287.130:FF:000003">
    <property type="entry name" value="Histidine kinase"/>
    <property type="match status" value="1"/>
</dbReference>
<dbReference type="Pfam" id="PF00512">
    <property type="entry name" value="HisKA"/>
    <property type="match status" value="1"/>
</dbReference>
<evidence type="ECO:0000256" key="9">
    <source>
        <dbReference type="ARBA" id="ARBA00022777"/>
    </source>
</evidence>
<dbReference type="InterPro" id="IPR003594">
    <property type="entry name" value="HATPase_dom"/>
</dbReference>
<keyword evidence="15" id="KW-0175">Coiled coil</keyword>
<evidence type="ECO:0000256" key="11">
    <source>
        <dbReference type="ARBA" id="ARBA00022989"/>
    </source>
</evidence>
<gene>
    <name evidence="18" type="ORF">SAMN04515678_102146</name>
</gene>
<evidence type="ECO:0000256" key="15">
    <source>
        <dbReference type="SAM" id="Coils"/>
    </source>
</evidence>
<evidence type="ECO:0000256" key="14">
    <source>
        <dbReference type="PROSITE-ProRule" id="PRU00169"/>
    </source>
</evidence>
<evidence type="ECO:0000259" key="16">
    <source>
        <dbReference type="PROSITE" id="PS50109"/>
    </source>
</evidence>
<dbReference type="Gene3D" id="3.30.450.20">
    <property type="entry name" value="PAS domain"/>
    <property type="match status" value="1"/>
</dbReference>
<dbReference type="Gene3D" id="1.10.287.130">
    <property type="match status" value="1"/>
</dbReference>
<dbReference type="Gene3D" id="3.40.50.2300">
    <property type="match status" value="2"/>
</dbReference>
<keyword evidence="8" id="KW-0547">Nucleotide-binding</keyword>
<feature type="modified residue" description="4-aspartylphosphate" evidence="14">
    <location>
        <position position="754"/>
    </location>
</feature>
<keyword evidence="5 14" id="KW-0597">Phosphoprotein</keyword>
<dbReference type="CDD" id="cd16922">
    <property type="entry name" value="HATPase_EvgS-ArcB-TorS-like"/>
    <property type="match status" value="1"/>
</dbReference>
<reference evidence="18 19" key="1">
    <citation type="submission" date="2016-10" db="EMBL/GenBank/DDBJ databases">
        <authorList>
            <person name="Varghese N."/>
            <person name="Submissions S."/>
        </authorList>
    </citation>
    <scope>NUCLEOTIDE SEQUENCE [LARGE SCALE GENOMIC DNA]</scope>
    <source>
        <strain evidence="19">YIM D21,KCTC 23444,ACCC 10710</strain>
    </source>
</reference>
<dbReference type="CDD" id="cd17546">
    <property type="entry name" value="REC_hyHK_CKI1_RcsC-like"/>
    <property type="match status" value="1"/>
</dbReference>
<dbReference type="PANTHER" id="PTHR45339">
    <property type="entry name" value="HYBRID SIGNAL TRANSDUCTION HISTIDINE KINASE J"/>
    <property type="match status" value="1"/>
</dbReference>
<evidence type="ECO:0000256" key="13">
    <source>
        <dbReference type="ARBA" id="ARBA00023136"/>
    </source>
</evidence>
<dbReference type="SMART" id="SM00448">
    <property type="entry name" value="REC"/>
    <property type="match status" value="2"/>
</dbReference>
<dbReference type="InterPro" id="IPR005467">
    <property type="entry name" value="His_kinase_dom"/>
</dbReference>
<keyword evidence="6" id="KW-0808">Transferase</keyword>
<organism evidence="18 19">
    <name type="scientific">Roseivivax sediminis</name>
    <dbReference type="NCBI Taxonomy" id="936889"/>
    <lineage>
        <taxon>Bacteria</taxon>
        <taxon>Pseudomonadati</taxon>
        <taxon>Pseudomonadota</taxon>
        <taxon>Alphaproteobacteria</taxon>
        <taxon>Rhodobacterales</taxon>
        <taxon>Roseobacteraceae</taxon>
        <taxon>Roseivivax</taxon>
    </lineage>
</organism>
<evidence type="ECO:0000256" key="5">
    <source>
        <dbReference type="ARBA" id="ARBA00022553"/>
    </source>
</evidence>
<dbReference type="SUPFAM" id="SSF52172">
    <property type="entry name" value="CheY-like"/>
    <property type="match status" value="2"/>
</dbReference>